<dbReference type="Pfam" id="PF00359">
    <property type="entry name" value="PTS_EIIA_2"/>
    <property type="match status" value="1"/>
</dbReference>
<evidence type="ECO:0000313" key="5">
    <source>
        <dbReference type="EMBL" id="MBV7389381.1"/>
    </source>
</evidence>
<dbReference type="Pfam" id="PF05043">
    <property type="entry name" value="Mga"/>
    <property type="match status" value="1"/>
</dbReference>
<dbReference type="PROSITE" id="PS51094">
    <property type="entry name" value="PTS_EIIA_TYPE_2"/>
    <property type="match status" value="1"/>
</dbReference>
<dbReference type="Pfam" id="PF08279">
    <property type="entry name" value="HTH_11"/>
    <property type="match status" value="1"/>
</dbReference>
<feature type="domain" description="PRD" evidence="4">
    <location>
        <begin position="274"/>
        <end position="381"/>
    </location>
</feature>
<keyword evidence="1" id="KW-0805">Transcription regulation</keyword>
<dbReference type="InterPro" id="IPR007737">
    <property type="entry name" value="Mga_HTH"/>
</dbReference>
<dbReference type="PANTHER" id="PTHR30185">
    <property type="entry name" value="CRYPTIC BETA-GLUCOSIDE BGL OPERON ANTITERMINATOR"/>
    <property type="match status" value="1"/>
</dbReference>
<evidence type="ECO:0000256" key="2">
    <source>
        <dbReference type="ARBA" id="ARBA00023163"/>
    </source>
</evidence>
<dbReference type="InterPro" id="IPR011608">
    <property type="entry name" value="PRD"/>
</dbReference>
<keyword evidence="2" id="KW-0804">Transcription</keyword>
<feature type="domain" description="PTS EIIA type-2" evidence="3">
    <location>
        <begin position="478"/>
        <end position="615"/>
    </location>
</feature>
<dbReference type="PROSITE" id="PS51372">
    <property type="entry name" value="PRD_2"/>
    <property type="match status" value="1"/>
</dbReference>
<dbReference type="InterPro" id="IPR013196">
    <property type="entry name" value="HTH_11"/>
</dbReference>
<dbReference type="InterPro" id="IPR050661">
    <property type="entry name" value="BglG_antiterminators"/>
</dbReference>
<dbReference type="EMBL" id="JAHUZB010000001">
    <property type="protein sequence ID" value="MBV7389381.1"/>
    <property type="molecule type" value="Genomic_DNA"/>
</dbReference>
<gene>
    <name evidence="5" type="ORF">KUA55_01715</name>
</gene>
<organism evidence="5 6">
    <name type="scientific">Enterococcus alishanensis</name>
    <dbReference type="NCBI Taxonomy" id="1303817"/>
    <lineage>
        <taxon>Bacteria</taxon>
        <taxon>Bacillati</taxon>
        <taxon>Bacillota</taxon>
        <taxon>Bacilli</taxon>
        <taxon>Lactobacillales</taxon>
        <taxon>Enterococcaceae</taxon>
        <taxon>Enterococcus</taxon>
    </lineage>
</organism>
<evidence type="ECO:0000256" key="1">
    <source>
        <dbReference type="ARBA" id="ARBA00023015"/>
    </source>
</evidence>
<dbReference type="Pfam" id="PF00874">
    <property type="entry name" value="PRD"/>
    <property type="match status" value="2"/>
</dbReference>
<keyword evidence="6" id="KW-1185">Reference proteome</keyword>
<sequence>MITKRQNELIKALKNSPVLVTASSLSRSLGVSSKTIRNDITKINTAFQSPVIESKAGAGYFICDPQNFLKDVDSTLETENLRFELLNRILEREAINFYDLADAFFISESTLSRIIQELNQVIAEKDESLCIVRRQNQLLVEGEEEQKRAIFNLFLNQEIKTHKLSLDKYSDYFEHCDLTVLSNLVIDHHNEIDFYMNDFSMISFIIHVAVLIERVSQGSYIETLQVKKIDKKSQQLAQQFIVKLENSLGIIIPKKELYYVARLYSGKFVMMDELAEEGFLSLTDRIIQIIDENFMIDFSADERMKDYLSTHLSALYRRAVKKQYLSNPLTEELKNKYPFIYNVSVLAADAIQKELNITFPDDEIAYIALHFLSASETMSHGKLKRILLVSPYGVASRRLVHNKLRKLNFTIDLIEATTVFDVQNYLDNELDLIITTENVTVSSNIPVYFYSAIFDDSDVSRVESILKEQDESKEIIHHFFKEELFFVNQNFKNREEVITFLCQQLTDQGYCEPNYVEKVLDREQLSCTSYENYYAIPHAIQRTALQNAVAVCCLEKPIKWGGNRVRLVLLLAMKKERDHAFEELFGFLVKILDEGSFVKKLSKQTNFYDFIELCK</sequence>
<protein>
    <submittedName>
        <fullName evidence="5">BglG family transcription antiterminator</fullName>
    </submittedName>
</protein>
<proteinExistence type="predicted"/>
<accession>A0ABS6T907</accession>
<name>A0ABS6T907_9ENTE</name>
<dbReference type="Proteomes" id="UP000774130">
    <property type="component" value="Unassembled WGS sequence"/>
</dbReference>
<evidence type="ECO:0000313" key="6">
    <source>
        <dbReference type="Proteomes" id="UP000774130"/>
    </source>
</evidence>
<dbReference type="CDD" id="cd00211">
    <property type="entry name" value="PTS_IIA_fru"/>
    <property type="match status" value="1"/>
</dbReference>
<evidence type="ECO:0000259" key="4">
    <source>
        <dbReference type="PROSITE" id="PS51372"/>
    </source>
</evidence>
<dbReference type="PANTHER" id="PTHR30185:SF12">
    <property type="entry name" value="TRANSCRIPTIONAL REGULATOR MANR"/>
    <property type="match status" value="1"/>
</dbReference>
<reference evidence="5 6" key="1">
    <citation type="submission" date="2021-06" db="EMBL/GenBank/DDBJ databases">
        <title>Enterococcus alishanensis sp. nov., a novel lactic acid bacterium isolated from fresh coffee beans.</title>
        <authorList>
            <person name="Chen Y.-S."/>
        </authorList>
    </citation>
    <scope>NUCLEOTIDE SEQUENCE [LARGE SCALE GENOMIC DNA]</scope>
    <source>
        <strain evidence="5 6">ALS3</strain>
    </source>
</reference>
<dbReference type="InterPro" id="IPR002178">
    <property type="entry name" value="PTS_EIIA_type-2_dom"/>
</dbReference>
<comment type="caution">
    <text evidence="5">The sequence shown here is derived from an EMBL/GenBank/DDBJ whole genome shotgun (WGS) entry which is preliminary data.</text>
</comment>
<evidence type="ECO:0000259" key="3">
    <source>
        <dbReference type="PROSITE" id="PS51094"/>
    </source>
</evidence>
<dbReference type="RefSeq" id="WP_218324446.1">
    <property type="nucleotide sequence ID" value="NZ_JAHUZB010000001.1"/>
</dbReference>